<dbReference type="Proteomes" id="UP000479710">
    <property type="component" value="Unassembled WGS sequence"/>
</dbReference>
<dbReference type="AlphaFoldDB" id="A0A6G1DZV8"/>
<accession>A0A6G1DZV8</accession>
<name>A0A6G1DZV8_9ORYZ</name>
<gene>
    <name evidence="1" type="ORF">E2562_023559</name>
</gene>
<protein>
    <submittedName>
        <fullName evidence="1">Uncharacterized protein</fullName>
    </submittedName>
</protein>
<keyword evidence="2" id="KW-1185">Reference proteome</keyword>
<organism evidence="1 2">
    <name type="scientific">Oryza meyeriana var. granulata</name>
    <dbReference type="NCBI Taxonomy" id="110450"/>
    <lineage>
        <taxon>Eukaryota</taxon>
        <taxon>Viridiplantae</taxon>
        <taxon>Streptophyta</taxon>
        <taxon>Embryophyta</taxon>
        <taxon>Tracheophyta</taxon>
        <taxon>Spermatophyta</taxon>
        <taxon>Magnoliopsida</taxon>
        <taxon>Liliopsida</taxon>
        <taxon>Poales</taxon>
        <taxon>Poaceae</taxon>
        <taxon>BOP clade</taxon>
        <taxon>Oryzoideae</taxon>
        <taxon>Oryzeae</taxon>
        <taxon>Oryzinae</taxon>
        <taxon>Oryza</taxon>
        <taxon>Oryza meyeriana</taxon>
    </lineage>
</organism>
<sequence length="68" mass="7644">MPMDEEDEWPAAGMPCAAFVMSFALPTTTTSSIRWMTCSLPAMRDQLPVIMNDGNLSDRFFNAVKREL</sequence>
<reference evidence="1 2" key="1">
    <citation type="submission" date="2019-11" db="EMBL/GenBank/DDBJ databases">
        <title>Whole genome sequence of Oryza granulata.</title>
        <authorList>
            <person name="Li W."/>
        </authorList>
    </citation>
    <scope>NUCLEOTIDE SEQUENCE [LARGE SCALE GENOMIC DNA]</scope>
    <source>
        <strain evidence="2">cv. Menghai</strain>
        <tissue evidence="1">Leaf</tissue>
    </source>
</reference>
<proteinExistence type="predicted"/>
<evidence type="ECO:0000313" key="2">
    <source>
        <dbReference type="Proteomes" id="UP000479710"/>
    </source>
</evidence>
<comment type="caution">
    <text evidence="1">The sequence shown here is derived from an EMBL/GenBank/DDBJ whole genome shotgun (WGS) entry which is preliminary data.</text>
</comment>
<dbReference type="EMBL" id="SPHZ02000005">
    <property type="protein sequence ID" value="KAF0918405.1"/>
    <property type="molecule type" value="Genomic_DNA"/>
</dbReference>
<evidence type="ECO:0000313" key="1">
    <source>
        <dbReference type="EMBL" id="KAF0918405.1"/>
    </source>
</evidence>